<dbReference type="AlphaFoldDB" id="A0A0L7LP78"/>
<organism evidence="2 3">
    <name type="scientific">Operophtera brumata</name>
    <name type="common">Winter moth</name>
    <name type="synonym">Phalaena brumata</name>
    <dbReference type="NCBI Taxonomy" id="104452"/>
    <lineage>
        <taxon>Eukaryota</taxon>
        <taxon>Metazoa</taxon>
        <taxon>Ecdysozoa</taxon>
        <taxon>Arthropoda</taxon>
        <taxon>Hexapoda</taxon>
        <taxon>Insecta</taxon>
        <taxon>Pterygota</taxon>
        <taxon>Neoptera</taxon>
        <taxon>Endopterygota</taxon>
        <taxon>Lepidoptera</taxon>
        <taxon>Glossata</taxon>
        <taxon>Ditrysia</taxon>
        <taxon>Geometroidea</taxon>
        <taxon>Geometridae</taxon>
        <taxon>Larentiinae</taxon>
        <taxon>Operophtera</taxon>
    </lineage>
</organism>
<evidence type="ECO:0000313" key="3">
    <source>
        <dbReference type="Proteomes" id="UP000037510"/>
    </source>
</evidence>
<protein>
    <submittedName>
        <fullName evidence="2">Putative Dihydroxyacetone phosphate acyltransferase</fullName>
    </submittedName>
</protein>
<dbReference type="GO" id="GO:0008654">
    <property type="term" value="P:phospholipid biosynthetic process"/>
    <property type="evidence" value="ECO:0007669"/>
    <property type="project" value="TreeGrafter"/>
</dbReference>
<dbReference type="STRING" id="104452.A0A0L7LP78"/>
<dbReference type="EMBL" id="JTDY01000470">
    <property type="protein sequence ID" value="KOB77026.1"/>
    <property type="molecule type" value="Genomic_DNA"/>
</dbReference>
<name>A0A0L7LP78_OPEBR</name>
<proteinExistence type="predicted"/>
<dbReference type="GO" id="GO:0031966">
    <property type="term" value="C:mitochondrial membrane"/>
    <property type="evidence" value="ECO:0007669"/>
    <property type="project" value="TreeGrafter"/>
</dbReference>
<dbReference type="GO" id="GO:0004366">
    <property type="term" value="F:glycerol-3-phosphate O-acyltransferase activity"/>
    <property type="evidence" value="ECO:0007669"/>
    <property type="project" value="TreeGrafter"/>
</dbReference>
<feature type="domain" description="GPAT/DHAPAT C-terminal" evidence="1">
    <location>
        <begin position="187"/>
        <end position="290"/>
    </location>
</feature>
<dbReference type="Pfam" id="PF19277">
    <property type="entry name" value="GPAT_C"/>
    <property type="match status" value="2"/>
</dbReference>
<dbReference type="PANTHER" id="PTHR12563:SF17">
    <property type="entry name" value="DIHYDROXYACETONE PHOSPHATE ACYLTRANSFERASE"/>
    <property type="match status" value="1"/>
</dbReference>
<feature type="domain" description="GPAT/DHAPAT C-terminal" evidence="1">
    <location>
        <begin position="50"/>
        <end position="169"/>
    </location>
</feature>
<gene>
    <name evidence="2" type="ORF">OBRU01_01154</name>
</gene>
<keyword evidence="2" id="KW-0808">Transferase</keyword>
<keyword evidence="3" id="KW-1185">Reference proteome</keyword>
<dbReference type="GO" id="GO:0006631">
    <property type="term" value="P:fatty acid metabolic process"/>
    <property type="evidence" value="ECO:0007669"/>
    <property type="project" value="TreeGrafter"/>
</dbReference>
<keyword evidence="2" id="KW-0012">Acyltransferase</keyword>
<dbReference type="Proteomes" id="UP000037510">
    <property type="component" value="Unassembled WGS sequence"/>
</dbReference>
<evidence type="ECO:0000259" key="1">
    <source>
        <dbReference type="Pfam" id="PF19277"/>
    </source>
</evidence>
<evidence type="ECO:0000313" key="2">
    <source>
        <dbReference type="EMBL" id="KOB77026.1"/>
    </source>
</evidence>
<dbReference type="InterPro" id="IPR045520">
    <property type="entry name" value="GPAT/DHAPAT_C"/>
</dbReference>
<comment type="caution">
    <text evidence="2">The sequence shown here is derived from an EMBL/GenBank/DDBJ whole genome shotgun (WGS) entry which is preliminary data.</text>
</comment>
<dbReference type="PANTHER" id="PTHR12563">
    <property type="entry name" value="GLYCEROL-3-PHOSPHATE ACYLTRANSFERASE"/>
    <property type="match status" value="1"/>
</dbReference>
<dbReference type="InterPro" id="IPR022284">
    <property type="entry name" value="GPAT/DHAPAT"/>
</dbReference>
<accession>A0A0L7LP78</accession>
<reference evidence="2 3" key="1">
    <citation type="journal article" date="2015" name="Genome Biol. Evol.">
        <title>The genome of winter moth (Operophtera brumata) provides a genomic perspective on sexual dimorphism and phenology.</title>
        <authorList>
            <person name="Derks M.F."/>
            <person name="Smit S."/>
            <person name="Salis L."/>
            <person name="Schijlen E."/>
            <person name="Bossers A."/>
            <person name="Mateman C."/>
            <person name="Pijl A.S."/>
            <person name="de Ridder D."/>
            <person name="Groenen M.A."/>
            <person name="Visser M.E."/>
            <person name="Megens H.J."/>
        </authorList>
    </citation>
    <scope>NUCLEOTIDE SEQUENCE [LARGE SCALE GENOMIC DNA]</scope>
    <source>
        <strain evidence="2">WM2013NL</strain>
        <tissue evidence="2">Head and thorax</tissue>
    </source>
</reference>
<sequence>MAVIGRRMRETCAFYIRRTLAGAPLYAATLKQYVRTVVAQHCAPIEFFLEGTRIREYLQKETSHPHELLKPRDLQQITPDQFKSVQDVADHVITMQQDCTVATITNLMALVLMQSLINNEPLAFPDLLQEVQWMMEVLNNLGAKVFENDVKSSVERILVVHRKMMTLDRERRLRLETSHPHELLKPRDLQQITPDQFKSVQDVADHVITMQQDCTVATITNLMALVLMQSLINNEPLAFPDLLQEVQWMMEVLNNLGAKVFENDVKSSVERILVVHRKMMTSHSERGNDGGGDTRNTVTATRVVSHHDTYGVGEDKKLQHLLKWSVWPALTTLSKCVEVMTQRVTCEHRQALKLIQQSVESVHLNG</sequence>
<dbReference type="GO" id="GO:0006072">
    <property type="term" value="P:glycerol-3-phosphate metabolic process"/>
    <property type="evidence" value="ECO:0007669"/>
    <property type="project" value="TreeGrafter"/>
</dbReference>
<dbReference type="GO" id="GO:0019432">
    <property type="term" value="P:triglyceride biosynthetic process"/>
    <property type="evidence" value="ECO:0007669"/>
    <property type="project" value="TreeGrafter"/>
</dbReference>